<evidence type="ECO:0000313" key="3">
    <source>
        <dbReference type="Proteomes" id="UP001642409"/>
    </source>
</evidence>
<name>A0AA86PB58_9EUKA</name>
<gene>
    <name evidence="1" type="ORF">HINF_LOCUS22136</name>
    <name evidence="2" type="ORF">HINF_LOCUS67815</name>
</gene>
<dbReference type="AlphaFoldDB" id="A0AA86PB58"/>
<sequence>MANCDLREQINNIFQVEYFQISNYAQNILSMFVNYEFIHVRLTLRCQKELSFLKLIKWQLFLQNQTEKYLYKSRDNETNVLCAFLNQNITNTVIEITVCFGILCRQKAFIVQIWYYQAIRYKLTKIQPVDCDLALNLRKQYKTVYYLTIVDRSGNFCVTFVLE</sequence>
<proteinExistence type="predicted"/>
<evidence type="ECO:0000313" key="1">
    <source>
        <dbReference type="EMBL" id="CAI9934491.1"/>
    </source>
</evidence>
<reference evidence="1" key="1">
    <citation type="submission" date="2023-06" db="EMBL/GenBank/DDBJ databases">
        <authorList>
            <person name="Kurt Z."/>
        </authorList>
    </citation>
    <scope>NUCLEOTIDE SEQUENCE</scope>
</reference>
<evidence type="ECO:0000313" key="2">
    <source>
        <dbReference type="EMBL" id="CAL6095157.1"/>
    </source>
</evidence>
<dbReference type="EMBL" id="CATOUU010000570">
    <property type="protein sequence ID" value="CAI9934491.1"/>
    <property type="molecule type" value="Genomic_DNA"/>
</dbReference>
<dbReference type="EMBL" id="CAXDID020000473">
    <property type="protein sequence ID" value="CAL6095157.1"/>
    <property type="molecule type" value="Genomic_DNA"/>
</dbReference>
<accession>A0AA86PB58</accession>
<protein>
    <submittedName>
        <fullName evidence="2">Hypothetical_protein</fullName>
    </submittedName>
</protein>
<reference evidence="2 3" key="2">
    <citation type="submission" date="2024-07" db="EMBL/GenBank/DDBJ databases">
        <authorList>
            <person name="Akdeniz Z."/>
        </authorList>
    </citation>
    <scope>NUCLEOTIDE SEQUENCE [LARGE SCALE GENOMIC DNA]</scope>
</reference>
<organism evidence="1">
    <name type="scientific">Hexamita inflata</name>
    <dbReference type="NCBI Taxonomy" id="28002"/>
    <lineage>
        <taxon>Eukaryota</taxon>
        <taxon>Metamonada</taxon>
        <taxon>Diplomonadida</taxon>
        <taxon>Hexamitidae</taxon>
        <taxon>Hexamitinae</taxon>
        <taxon>Hexamita</taxon>
    </lineage>
</organism>
<comment type="caution">
    <text evidence="1">The sequence shown here is derived from an EMBL/GenBank/DDBJ whole genome shotgun (WGS) entry which is preliminary data.</text>
</comment>
<dbReference type="Proteomes" id="UP001642409">
    <property type="component" value="Unassembled WGS sequence"/>
</dbReference>
<keyword evidence="3" id="KW-1185">Reference proteome</keyword>